<gene>
    <name evidence="1" type="ORF">C5F50_10495</name>
</gene>
<evidence type="ECO:0000313" key="2">
    <source>
        <dbReference type="Proteomes" id="UP000509478"/>
    </source>
</evidence>
<accession>A0A7D5MC28</accession>
<dbReference type="KEGG" id="nue:C5F50_10495"/>
<keyword evidence="2" id="KW-1185">Reference proteome</keyword>
<name>A0A7D5MC28_9ARCH</name>
<reference evidence="1 2" key="1">
    <citation type="submission" date="2018-02" db="EMBL/GenBank/DDBJ databases">
        <title>Complete genome of Nitrosopumilus ureaphilus PS0.</title>
        <authorList>
            <person name="Qin W."/>
            <person name="Zheng Y."/>
            <person name="Stahl D.A."/>
        </authorList>
    </citation>
    <scope>NUCLEOTIDE SEQUENCE [LARGE SCALE GENOMIC DNA]</scope>
    <source>
        <strain evidence="1 2">PS0</strain>
    </source>
</reference>
<dbReference type="EMBL" id="CP026995">
    <property type="protein sequence ID" value="QLH08029.1"/>
    <property type="molecule type" value="Genomic_DNA"/>
</dbReference>
<protein>
    <submittedName>
        <fullName evidence="1">Uncharacterized protein</fullName>
    </submittedName>
</protein>
<dbReference type="AlphaFoldDB" id="A0A7D5MC28"/>
<dbReference type="Proteomes" id="UP000509478">
    <property type="component" value="Chromosome"/>
</dbReference>
<sequence>MKNNSSQIIQKLESQIPSRVQQYSDLYSTYLYTLDDAIGSCCVSEKEFFDKLNIDQNILKTFQKLAQTPTQSYLDQIDMYAKYGQEITQIQISGLKTYDNFLHIMMESYATALSQFSNFTSSQKNQVKN</sequence>
<organism evidence="1 2">
    <name type="scientific">Nitrosopumilus ureiphilus</name>
    <dbReference type="NCBI Taxonomy" id="1470067"/>
    <lineage>
        <taxon>Archaea</taxon>
        <taxon>Nitrososphaerota</taxon>
        <taxon>Nitrososphaeria</taxon>
        <taxon>Nitrosopumilales</taxon>
        <taxon>Nitrosopumilaceae</taxon>
        <taxon>Nitrosopumilus</taxon>
    </lineage>
</organism>
<evidence type="ECO:0000313" key="1">
    <source>
        <dbReference type="EMBL" id="QLH08029.1"/>
    </source>
</evidence>
<proteinExistence type="predicted"/>
<dbReference type="OrthoDB" id="9885at2157"/>